<evidence type="ECO:0000313" key="1">
    <source>
        <dbReference type="EMBL" id="AXX87551.1"/>
    </source>
</evidence>
<evidence type="ECO:0000313" key="3">
    <source>
        <dbReference type="Proteomes" id="UP000224740"/>
    </source>
</evidence>
<dbReference type="Proteomes" id="UP000264693">
    <property type="component" value="Chromosome"/>
</dbReference>
<protein>
    <submittedName>
        <fullName evidence="1">Uncharacterized protein</fullName>
    </submittedName>
</protein>
<reference evidence="1 4" key="3">
    <citation type="submission" date="2018-08" db="EMBL/GenBank/DDBJ databases">
        <title>Complete genome of the Arcobacter marinus type strain JCM 15502.</title>
        <authorList>
            <person name="Miller W.G."/>
            <person name="Yee E."/>
            <person name="Huynh S."/>
            <person name="Parker C.T."/>
        </authorList>
    </citation>
    <scope>NUCLEOTIDE SEQUENCE [LARGE SCALE GENOMIC DNA]</scope>
    <source>
        <strain evidence="1 4">JCM 15502</strain>
    </source>
</reference>
<accession>A0A347TLS3</accession>
<reference evidence="2" key="2">
    <citation type="submission" date="2017-09" db="EMBL/GenBank/DDBJ databases">
        <authorList>
            <person name="Perez-Cataluna A."/>
            <person name="Figueras M.J."/>
            <person name="Salas-Masso N."/>
        </authorList>
    </citation>
    <scope>NUCLEOTIDE SEQUENCE</scope>
    <source>
        <strain evidence="2">CECT 7727</strain>
    </source>
</reference>
<dbReference type="EMBL" id="CP032101">
    <property type="protein sequence ID" value="AXX87551.1"/>
    <property type="molecule type" value="Genomic_DNA"/>
</dbReference>
<name>A0A347TLS3_9BACT</name>
<organism evidence="1 4">
    <name type="scientific">Malaciobacter marinus</name>
    <dbReference type="NCBI Taxonomy" id="505249"/>
    <lineage>
        <taxon>Bacteria</taxon>
        <taxon>Pseudomonadati</taxon>
        <taxon>Campylobacterota</taxon>
        <taxon>Epsilonproteobacteria</taxon>
        <taxon>Campylobacterales</taxon>
        <taxon>Arcobacteraceae</taxon>
        <taxon>Malaciobacter</taxon>
    </lineage>
</organism>
<dbReference type="Proteomes" id="UP000224740">
    <property type="component" value="Unassembled WGS sequence"/>
</dbReference>
<evidence type="ECO:0000313" key="4">
    <source>
        <dbReference type="Proteomes" id="UP000264693"/>
    </source>
</evidence>
<dbReference type="AlphaFoldDB" id="A0A347TLS3"/>
<gene>
    <name evidence="1" type="ORF">AMRN_1824</name>
    <name evidence="2" type="ORF">CPH92_11770</name>
</gene>
<dbReference type="KEGG" id="amar:AMRN_1824"/>
<evidence type="ECO:0000313" key="2">
    <source>
        <dbReference type="EMBL" id="PHO14483.1"/>
    </source>
</evidence>
<proteinExistence type="predicted"/>
<reference evidence="3" key="1">
    <citation type="submission" date="2017-09" db="EMBL/GenBank/DDBJ databases">
        <title>Arcobacter canalis sp. nov., a new species isolated from a water canal contaminated with urban sewage.</title>
        <authorList>
            <person name="Perez-Cataluna A."/>
            <person name="Salas-Masso N."/>
            <person name="Figueras M.J."/>
        </authorList>
    </citation>
    <scope>NUCLEOTIDE SEQUENCE [LARGE SCALE GENOMIC DNA]</scope>
    <source>
        <strain evidence="3">CECT 7727</strain>
    </source>
</reference>
<dbReference type="EMBL" id="NXAO01000054">
    <property type="protein sequence ID" value="PHO14483.1"/>
    <property type="molecule type" value="Genomic_DNA"/>
</dbReference>
<keyword evidence="3" id="KW-1185">Reference proteome</keyword>
<dbReference type="RefSeq" id="WP_099312076.1">
    <property type="nucleotide sequence ID" value="NZ_CP032101.1"/>
</dbReference>
<sequence length="78" mass="9511">MENQEKNEVFNKQCEYYTEVKKERNLMGLNSFIKPMPIIIEKCTHPEVVQRTRFFYCEPDIHEWCPYYNSGLTNKDRD</sequence>